<gene>
    <name evidence="2" type="ORF">CPELLU_LOCUS18330</name>
</gene>
<feature type="compositionally biased region" description="Basic and acidic residues" evidence="1">
    <location>
        <begin position="99"/>
        <end position="113"/>
    </location>
</feature>
<dbReference type="AlphaFoldDB" id="A0A9N9K236"/>
<evidence type="ECO:0000313" key="3">
    <source>
        <dbReference type="Proteomes" id="UP000789759"/>
    </source>
</evidence>
<evidence type="ECO:0000313" key="2">
    <source>
        <dbReference type="EMBL" id="CAG8807794.1"/>
    </source>
</evidence>
<dbReference type="OrthoDB" id="2417631at2759"/>
<dbReference type="EMBL" id="CAJVQA010035891">
    <property type="protein sequence ID" value="CAG8807794.1"/>
    <property type="molecule type" value="Genomic_DNA"/>
</dbReference>
<keyword evidence="3" id="KW-1185">Reference proteome</keyword>
<dbReference type="Proteomes" id="UP000789759">
    <property type="component" value="Unassembled WGS sequence"/>
</dbReference>
<feature type="non-terminal residue" evidence="2">
    <location>
        <position position="113"/>
    </location>
</feature>
<organism evidence="2 3">
    <name type="scientific">Cetraspora pellucida</name>
    <dbReference type="NCBI Taxonomy" id="1433469"/>
    <lineage>
        <taxon>Eukaryota</taxon>
        <taxon>Fungi</taxon>
        <taxon>Fungi incertae sedis</taxon>
        <taxon>Mucoromycota</taxon>
        <taxon>Glomeromycotina</taxon>
        <taxon>Glomeromycetes</taxon>
        <taxon>Diversisporales</taxon>
        <taxon>Gigasporaceae</taxon>
        <taxon>Cetraspora</taxon>
    </lineage>
</organism>
<accession>A0A9N9K236</accession>
<comment type="caution">
    <text evidence="2">The sequence shown here is derived from an EMBL/GenBank/DDBJ whole genome shotgun (WGS) entry which is preliminary data.</text>
</comment>
<feature type="region of interest" description="Disordered" evidence="1">
    <location>
        <begin position="94"/>
        <end position="113"/>
    </location>
</feature>
<evidence type="ECO:0000256" key="1">
    <source>
        <dbReference type="SAM" id="MobiDB-lite"/>
    </source>
</evidence>
<name>A0A9N9K236_9GLOM</name>
<reference evidence="2" key="1">
    <citation type="submission" date="2021-06" db="EMBL/GenBank/DDBJ databases">
        <authorList>
            <person name="Kallberg Y."/>
            <person name="Tangrot J."/>
            <person name="Rosling A."/>
        </authorList>
    </citation>
    <scope>NUCLEOTIDE SEQUENCE</scope>
    <source>
        <strain evidence="2">FL966</strain>
    </source>
</reference>
<sequence>KTKKRHEYALLMDHNKLGKTLSDIDKVIKSEYASLKISDKENDVDHQKKHKRSSSILCINVNEHHKKFDELKNQLSAASNSDDVDNSIWPAWALPNDYDNTKLDSEPDDKAIS</sequence>
<proteinExistence type="predicted"/>
<protein>
    <submittedName>
        <fullName evidence="2">8778_t:CDS:1</fullName>
    </submittedName>
</protein>